<accession>A0A517PNZ5</accession>
<dbReference type="Pfam" id="PF04230">
    <property type="entry name" value="PS_pyruv_trans"/>
    <property type="match status" value="1"/>
</dbReference>
<evidence type="ECO:0000313" key="2">
    <source>
        <dbReference type="EMBL" id="QDT21084.1"/>
    </source>
</evidence>
<organism evidence="2 3">
    <name type="scientific">Gimesia chilikensis</name>
    <dbReference type="NCBI Taxonomy" id="2605989"/>
    <lineage>
        <taxon>Bacteria</taxon>
        <taxon>Pseudomonadati</taxon>
        <taxon>Planctomycetota</taxon>
        <taxon>Planctomycetia</taxon>
        <taxon>Planctomycetales</taxon>
        <taxon>Planctomycetaceae</taxon>
        <taxon>Gimesia</taxon>
    </lineage>
</organism>
<dbReference type="InterPro" id="IPR007345">
    <property type="entry name" value="Polysacch_pyruvyl_Trfase"/>
</dbReference>
<dbReference type="PANTHER" id="PTHR36836">
    <property type="entry name" value="COLANIC ACID BIOSYNTHESIS PROTEIN WCAK"/>
    <property type="match status" value="1"/>
</dbReference>
<evidence type="ECO:0000313" key="3">
    <source>
        <dbReference type="Proteomes" id="UP000320421"/>
    </source>
</evidence>
<protein>
    <submittedName>
        <fullName evidence="2">Polysaccharide pyruvyl transferase</fullName>
    </submittedName>
</protein>
<reference evidence="2 3" key="1">
    <citation type="submission" date="2019-02" db="EMBL/GenBank/DDBJ databases">
        <title>Deep-cultivation of Planctomycetes and their phenomic and genomic characterization uncovers novel biology.</title>
        <authorList>
            <person name="Wiegand S."/>
            <person name="Jogler M."/>
            <person name="Boedeker C."/>
            <person name="Pinto D."/>
            <person name="Vollmers J."/>
            <person name="Rivas-Marin E."/>
            <person name="Kohn T."/>
            <person name="Peeters S.H."/>
            <person name="Heuer A."/>
            <person name="Rast P."/>
            <person name="Oberbeckmann S."/>
            <person name="Bunk B."/>
            <person name="Jeske O."/>
            <person name="Meyerdierks A."/>
            <person name="Storesund J.E."/>
            <person name="Kallscheuer N."/>
            <person name="Luecker S."/>
            <person name="Lage O.M."/>
            <person name="Pohl T."/>
            <person name="Merkel B.J."/>
            <person name="Hornburger P."/>
            <person name="Mueller R.-W."/>
            <person name="Bruemmer F."/>
            <person name="Labrenz M."/>
            <person name="Spormann A.M."/>
            <person name="Op den Camp H."/>
            <person name="Overmann J."/>
            <person name="Amann R."/>
            <person name="Jetten M.S.M."/>
            <person name="Mascher T."/>
            <person name="Medema M.H."/>
            <person name="Devos D.P."/>
            <person name="Kaster A.-K."/>
            <person name="Ovreas L."/>
            <person name="Rohde M."/>
            <person name="Galperin M.Y."/>
            <person name="Jogler C."/>
        </authorList>
    </citation>
    <scope>NUCLEOTIDE SEQUENCE [LARGE SCALE GENOMIC DNA]</scope>
    <source>
        <strain evidence="2 3">HG66A1</strain>
    </source>
</reference>
<sequence>MQPTPDNYTRRNWLKQTLTHSLALAGASQLGISLPSTCAADSKPAENAPTLLLRSGWQTVNIGDIGHSPGILKLLEVYAPDFRIILWPNSVDRGVEPMLQKRFPHLKIVKGRLTRDGKLDSPELEEAFEQADFFLHGSGPSVVSRRELAHWDKATGKPYGIYGVTVSEVTPELHRLLSGADFIYTRETSSLKNLKEAKVTSLEQDFAPDATFAIDLTDDPKAKAFQQQHQLEPGQYLCAVPRLRYTPYHKIHKGSRWSKEKIAKVESVNKEYQEIDHAKLRAAIIKWVRTSGQKAVVCPEMTYQTEIIQPLVIDPLPEDVKAKVVAHDQYWLPDEAGSLYRDASAVVSMECHSPIIACAHGTPGLYVRQPTDTIKGQMWYDIGLADWTFEIDEVNQQQIADRVIAVYENYDQSLEKLKTVMESISARQKRTMQVVRQAVLKAHTS</sequence>
<proteinExistence type="predicted"/>
<dbReference type="AlphaFoldDB" id="A0A517PNZ5"/>
<dbReference type="EMBL" id="CP036266">
    <property type="protein sequence ID" value="QDT21084.1"/>
    <property type="molecule type" value="Genomic_DNA"/>
</dbReference>
<gene>
    <name evidence="2" type="ORF">HG66A1_28770</name>
</gene>
<keyword evidence="3" id="KW-1185">Reference proteome</keyword>
<dbReference type="PANTHER" id="PTHR36836:SF1">
    <property type="entry name" value="COLANIC ACID BIOSYNTHESIS PROTEIN WCAK"/>
    <property type="match status" value="1"/>
</dbReference>
<dbReference type="Proteomes" id="UP000320421">
    <property type="component" value="Chromosome"/>
</dbReference>
<keyword evidence="2" id="KW-0808">Transferase</keyword>
<name>A0A517PNZ5_9PLAN</name>
<dbReference type="OrthoDB" id="5093983at2"/>
<dbReference type="RefSeq" id="WP_145184829.1">
    <property type="nucleotide sequence ID" value="NZ_CP036266.1"/>
</dbReference>
<evidence type="ECO:0000259" key="1">
    <source>
        <dbReference type="Pfam" id="PF04230"/>
    </source>
</evidence>
<feature type="domain" description="Polysaccharide pyruvyl transferase" evidence="1">
    <location>
        <begin position="61"/>
        <end position="367"/>
    </location>
</feature>
<dbReference type="GO" id="GO:0016740">
    <property type="term" value="F:transferase activity"/>
    <property type="evidence" value="ECO:0007669"/>
    <property type="project" value="UniProtKB-KW"/>
</dbReference>